<dbReference type="EMBL" id="GBXM01014104">
    <property type="protein sequence ID" value="JAH94473.1"/>
    <property type="molecule type" value="Transcribed_RNA"/>
</dbReference>
<evidence type="ECO:0000256" key="1">
    <source>
        <dbReference type="SAM" id="Phobius"/>
    </source>
</evidence>
<keyword evidence="1" id="KW-0812">Transmembrane</keyword>
<name>A0A0E9WYF2_ANGAN</name>
<keyword evidence="1" id="KW-1133">Transmembrane helix</keyword>
<feature type="transmembrane region" description="Helical" evidence="1">
    <location>
        <begin position="44"/>
        <end position="64"/>
    </location>
</feature>
<organism evidence="2">
    <name type="scientific">Anguilla anguilla</name>
    <name type="common">European freshwater eel</name>
    <name type="synonym">Muraena anguilla</name>
    <dbReference type="NCBI Taxonomy" id="7936"/>
    <lineage>
        <taxon>Eukaryota</taxon>
        <taxon>Metazoa</taxon>
        <taxon>Chordata</taxon>
        <taxon>Craniata</taxon>
        <taxon>Vertebrata</taxon>
        <taxon>Euteleostomi</taxon>
        <taxon>Actinopterygii</taxon>
        <taxon>Neopterygii</taxon>
        <taxon>Teleostei</taxon>
        <taxon>Anguilliformes</taxon>
        <taxon>Anguillidae</taxon>
        <taxon>Anguilla</taxon>
    </lineage>
</organism>
<reference evidence="2" key="2">
    <citation type="journal article" date="2015" name="Fish Shellfish Immunol.">
        <title>Early steps in the European eel (Anguilla anguilla)-Vibrio vulnificus interaction in the gills: Role of the RtxA13 toxin.</title>
        <authorList>
            <person name="Callol A."/>
            <person name="Pajuelo D."/>
            <person name="Ebbesson L."/>
            <person name="Teles M."/>
            <person name="MacKenzie S."/>
            <person name="Amaro C."/>
        </authorList>
    </citation>
    <scope>NUCLEOTIDE SEQUENCE</scope>
</reference>
<accession>A0A0E9WYF2</accession>
<protein>
    <submittedName>
        <fullName evidence="2">Uncharacterized protein</fullName>
    </submittedName>
</protein>
<evidence type="ECO:0000313" key="2">
    <source>
        <dbReference type="EMBL" id="JAH94473.1"/>
    </source>
</evidence>
<keyword evidence="1" id="KW-0472">Membrane</keyword>
<reference evidence="2" key="1">
    <citation type="submission" date="2014-11" db="EMBL/GenBank/DDBJ databases">
        <authorList>
            <person name="Amaro Gonzalez C."/>
        </authorList>
    </citation>
    <scope>NUCLEOTIDE SEQUENCE</scope>
</reference>
<proteinExistence type="predicted"/>
<dbReference type="AlphaFoldDB" id="A0A0E9WYF2"/>
<feature type="transmembrane region" description="Helical" evidence="1">
    <location>
        <begin position="16"/>
        <end position="38"/>
    </location>
</feature>
<sequence length="65" mass="7388">MQSLGAHDTKPANRTFLFMLISGDGRLNVRLCFIWALVYKKKKLPIAVCSYVTVCYIVIININII</sequence>